<protein>
    <recommendedName>
        <fullName evidence="2">Peptidase S1 domain-containing protein</fullName>
    </recommendedName>
</protein>
<evidence type="ECO:0008006" key="2">
    <source>
        <dbReference type="Google" id="ProtNLM"/>
    </source>
</evidence>
<dbReference type="Gene3D" id="2.40.10.10">
    <property type="entry name" value="Trypsin-like serine proteases"/>
    <property type="match status" value="2"/>
</dbReference>
<comment type="caution">
    <text evidence="1">The sequence shown here is derived from an EMBL/GenBank/DDBJ whole genome shotgun (WGS) entry which is preliminary data.</text>
</comment>
<accession>X0XBE2</accession>
<reference evidence="1" key="1">
    <citation type="journal article" date="2014" name="Front. Microbiol.">
        <title>High frequency of phylogenetically diverse reductive dehalogenase-homologous genes in deep subseafloor sedimentary metagenomes.</title>
        <authorList>
            <person name="Kawai M."/>
            <person name="Futagami T."/>
            <person name="Toyoda A."/>
            <person name="Takaki Y."/>
            <person name="Nishi S."/>
            <person name="Hori S."/>
            <person name="Arai W."/>
            <person name="Tsubouchi T."/>
            <person name="Morono Y."/>
            <person name="Uchiyama I."/>
            <person name="Ito T."/>
            <person name="Fujiyama A."/>
            <person name="Inagaki F."/>
            <person name="Takami H."/>
        </authorList>
    </citation>
    <scope>NUCLEOTIDE SEQUENCE</scope>
    <source>
        <strain evidence="1">Expedition CK06-06</strain>
    </source>
</reference>
<dbReference type="PANTHER" id="PTHR43019:SF23">
    <property type="entry name" value="PROTEASE DO-LIKE 5, CHLOROPLASTIC"/>
    <property type="match status" value="1"/>
</dbReference>
<dbReference type="GO" id="GO:0006508">
    <property type="term" value="P:proteolysis"/>
    <property type="evidence" value="ECO:0007669"/>
    <property type="project" value="InterPro"/>
</dbReference>
<dbReference type="GO" id="GO:0004252">
    <property type="term" value="F:serine-type endopeptidase activity"/>
    <property type="evidence" value="ECO:0007669"/>
    <property type="project" value="InterPro"/>
</dbReference>
<dbReference type="AlphaFoldDB" id="X0XBE2"/>
<evidence type="ECO:0000313" key="1">
    <source>
        <dbReference type="EMBL" id="GAG40405.1"/>
    </source>
</evidence>
<organism evidence="1">
    <name type="scientific">marine sediment metagenome</name>
    <dbReference type="NCBI Taxonomy" id="412755"/>
    <lineage>
        <taxon>unclassified sequences</taxon>
        <taxon>metagenomes</taxon>
        <taxon>ecological metagenomes</taxon>
    </lineage>
</organism>
<proteinExistence type="predicted"/>
<sequence length="252" mass="26906">GDFTAPGGMYRVENGRAVLNPGWRSVPAGGQSQNPGYGYDCGPNGCRRGPNPAACRIRNDFGREAYMGSGTLIDKDQRYGLVVTCQHIFRKGKGTITCSFPDGNRYKAVLLNTDGPWDLAALLIKPPPANPVTVASVAPKAGDTVTSCGYGPDGQYWCNRGRVTGYVRTQSTGSNETLELTGRARDGDSGGPVFNTKGQLVAVLWGTDGRTVGGTYCGRVDKFLLSAGRYLLPWNARNNNPNYVPPRSGPLP</sequence>
<dbReference type="SUPFAM" id="SSF50494">
    <property type="entry name" value="Trypsin-like serine proteases"/>
    <property type="match status" value="1"/>
</dbReference>
<dbReference type="InterPro" id="IPR001940">
    <property type="entry name" value="Peptidase_S1C"/>
</dbReference>
<feature type="non-terminal residue" evidence="1">
    <location>
        <position position="252"/>
    </location>
</feature>
<dbReference type="Pfam" id="PF13365">
    <property type="entry name" value="Trypsin_2"/>
    <property type="match status" value="1"/>
</dbReference>
<dbReference type="EMBL" id="BARS01042218">
    <property type="protein sequence ID" value="GAG40405.1"/>
    <property type="molecule type" value="Genomic_DNA"/>
</dbReference>
<dbReference type="InterPro" id="IPR043504">
    <property type="entry name" value="Peptidase_S1_PA_chymotrypsin"/>
</dbReference>
<gene>
    <name evidence="1" type="ORF">S01H1_64078</name>
</gene>
<name>X0XBE2_9ZZZZ</name>
<dbReference type="PRINTS" id="PR00834">
    <property type="entry name" value="PROTEASES2C"/>
</dbReference>
<dbReference type="InterPro" id="IPR009003">
    <property type="entry name" value="Peptidase_S1_PA"/>
</dbReference>
<feature type="non-terminal residue" evidence="1">
    <location>
        <position position="1"/>
    </location>
</feature>
<dbReference type="PANTHER" id="PTHR43019">
    <property type="entry name" value="SERINE ENDOPROTEASE DEGS"/>
    <property type="match status" value="1"/>
</dbReference>